<dbReference type="InterPro" id="IPR050267">
    <property type="entry name" value="Anti-sigma-factor_SerPK"/>
</dbReference>
<dbReference type="InterPro" id="IPR003594">
    <property type="entry name" value="HATPase_dom"/>
</dbReference>
<dbReference type="InterPro" id="IPR036890">
    <property type="entry name" value="HATPase_C_sf"/>
</dbReference>
<dbReference type="PANTHER" id="PTHR35526">
    <property type="entry name" value="ANTI-SIGMA-F FACTOR RSBW-RELATED"/>
    <property type="match status" value="1"/>
</dbReference>
<dbReference type="PANTHER" id="PTHR35526:SF3">
    <property type="entry name" value="ANTI-SIGMA-F FACTOR RSBW"/>
    <property type="match status" value="1"/>
</dbReference>
<name>A0A7G1NZY7_9ACTN</name>
<keyword evidence="1" id="KW-0723">Serine/threonine-protein kinase</keyword>
<keyword evidence="4" id="KW-1185">Reference proteome</keyword>
<reference evidence="3 4" key="1">
    <citation type="journal article" date="2014" name="Int. J. Syst. Evol. Microbiol.">
        <title>Complete genome sequence of Corynebacterium casei LMG S-19264T (=DSM 44701T), isolated from a smear-ripened cheese.</title>
        <authorList>
            <consortium name="US DOE Joint Genome Institute (JGI-PGF)"/>
            <person name="Walter F."/>
            <person name="Albersmeier A."/>
            <person name="Kalinowski J."/>
            <person name="Ruckert C."/>
        </authorList>
    </citation>
    <scope>NUCLEOTIDE SEQUENCE [LARGE SCALE GENOMIC DNA]</scope>
    <source>
        <strain evidence="3 4">JCM 4677</strain>
    </source>
</reference>
<dbReference type="KEGG" id="sgm:GCM10017557_35770"/>
<keyword evidence="1" id="KW-0418">Kinase</keyword>
<gene>
    <name evidence="3" type="ORF">GCM10017557_35770</name>
</gene>
<accession>A0A7G1NZY7</accession>
<dbReference type="CDD" id="cd16936">
    <property type="entry name" value="HATPase_RsbW-like"/>
    <property type="match status" value="1"/>
</dbReference>
<evidence type="ECO:0000313" key="4">
    <source>
        <dbReference type="Proteomes" id="UP000516444"/>
    </source>
</evidence>
<proteinExistence type="predicted"/>
<dbReference type="Pfam" id="PF13581">
    <property type="entry name" value="HATPase_c_2"/>
    <property type="match status" value="1"/>
</dbReference>
<dbReference type="Gene3D" id="3.30.565.10">
    <property type="entry name" value="Histidine kinase-like ATPase, C-terminal domain"/>
    <property type="match status" value="1"/>
</dbReference>
<dbReference type="EMBL" id="AP023440">
    <property type="protein sequence ID" value="BCL28718.1"/>
    <property type="molecule type" value="Genomic_DNA"/>
</dbReference>
<evidence type="ECO:0000256" key="1">
    <source>
        <dbReference type="ARBA" id="ARBA00022527"/>
    </source>
</evidence>
<dbReference type="AlphaFoldDB" id="A0A7G1NZY7"/>
<keyword evidence="1" id="KW-0808">Transferase</keyword>
<protein>
    <recommendedName>
        <fullName evidence="2">Histidine kinase/HSP90-like ATPase domain-containing protein</fullName>
    </recommendedName>
</protein>
<evidence type="ECO:0000313" key="3">
    <source>
        <dbReference type="EMBL" id="BCL28718.1"/>
    </source>
</evidence>
<feature type="domain" description="Histidine kinase/HSP90-like ATPase" evidence="2">
    <location>
        <begin position="57"/>
        <end position="155"/>
    </location>
</feature>
<evidence type="ECO:0000259" key="2">
    <source>
        <dbReference type="Pfam" id="PF13581"/>
    </source>
</evidence>
<organism evidence="3 4">
    <name type="scientific">Streptomyces aurantiacus</name>
    <dbReference type="NCBI Taxonomy" id="47760"/>
    <lineage>
        <taxon>Bacteria</taxon>
        <taxon>Bacillati</taxon>
        <taxon>Actinomycetota</taxon>
        <taxon>Actinomycetes</taxon>
        <taxon>Kitasatosporales</taxon>
        <taxon>Streptomycetaceae</taxon>
        <taxon>Streptomyces</taxon>
        <taxon>Streptomyces aurantiacus group</taxon>
    </lineage>
</organism>
<dbReference type="GO" id="GO:0004674">
    <property type="term" value="F:protein serine/threonine kinase activity"/>
    <property type="evidence" value="ECO:0007669"/>
    <property type="project" value="UniProtKB-KW"/>
</dbReference>
<dbReference type="Proteomes" id="UP000516444">
    <property type="component" value="Chromosome"/>
</dbReference>
<sequence>MTTTEKHLPGACGNVRSTVHIERPLDADSDIDQKTIRGTKPTHSMRQVGLPPVLLLASRPESAGVARTFVREYVGHHAPRASEDHVETVVLVTCELVTNSIRYGTEPGDLVRVVIDVDDSRTRVEVHDPVRRRPRARPESSERDRGRGLLILDSLCAGRWGVKEIPLGKAVWAEVKARR</sequence>
<dbReference type="SUPFAM" id="SSF55874">
    <property type="entry name" value="ATPase domain of HSP90 chaperone/DNA topoisomerase II/histidine kinase"/>
    <property type="match status" value="1"/>
</dbReference>